<reference key="2">
    <citation type="submission" date="2011-08" db="EMBL/GenBank/DDBJ databases">
        <title>Genome sequence of Naumovozyma castellii.</title>
        <authorList>
            <person name="Gordon J.L."/>
            <person name="Armisen D."/>
            <person name="Proux-Wera E."/>
            <person name="OhEigeartaigh S.S."/>
            <person name="Byrne K.P."/>
            <person name="Wolfe K.H."/>
        </authorList>
    </citation>
    <scope>NUCLEOTIDE SEQUENCE</scope>
    <source>
        <strain>Type strain:CBS 4309</strain>
    </source>
</reference>
<dbReference type="eggNOG" id="KOG4347">
    <property type="taxonomic scope" value="Eukaryota"/>
</dbReference>
<dbReference type="EMBL" id="HE576756">
    <property type="protein sequence ID" value="CCC70176.1"/>
    <property type="molecule type" value="Genomic_DNA"/>
</dbReference>
<evidence type="ECO:0000259" key="3">
    <source>
        <dbReference type="PROSITE" id="PS50222"/>
    </source>
</evidence>
<dbReference type="InterPro" id="IPR002048">
    <property type="entry name" value="EF_hand_dom"/>
</dbReference>
<dbReference type="GO" id="GO:0005509">
    <property type="term" value="F:calcium ion binding"/>
    <property type="evidence" value="ECO:0007669"/>
    <property type="project" value="InterPro"/>
</dbReference>
<dbReference type="PROSITE" id="PS50222">
    <property type="entry name" value="EF_HAND_2"/>
    <property type="match status" value="1"/>
</dbReference>
<dbReference type="GeneID" id="96903809"/>
<dbReference type="SUPFAM" id="SSF47923">
    <property type="entry name" value="Ypt/Rab-GAP domain of gyp1p"/>
    <property type="match status" value="2"/>
</dbReference>
<dbReference type="GO" id="GO:0031267">
    <property type="term" value="F:small GTPase binding"/>
    <property type="evidence" value="ECO:0007669"/>
    <property type="project" value="TreeGrafter"/>
</dbReference>
<dbReference type="PANTHER" id="PTHR47219">
    <property type="entry name" value="RAB GTPASE-ACTIVATING PROTEIN 1-LIKE"/>
    <property type="match status" value="1"/>
</dbReference>
<dbReference type="Proteomes" id="UP000001640">
    <property type="component" value="Chromosome 5"/>
</dbReference>
<dbReference type="InterPro" id="IPR035969">
    <property type="entry name" value="Rab-GAP_TBC_sf"/>
</dbReference>
<dbReference type="FunFam" id="1.10.8.270:FF:000015">
    <property type="entry name" value="GTPase activating protein (Gyp2)"/>
    <property type="match status" value="1"/>
</dbReference>
<evidence type="ECO:0000313" key="4">
    <source>
        <dbReference type="EMBL" id="CCC70176.1"/>
    </source>
</evidence>
<accession>G0VFB1</accession>
<dbReference type="GO" id="GO:0005096">
    <property type="term" value="F:GTPase activator activity"/>
    <property type="evidence" value="ECO:0007669"/>
    <property type="project" value="UniProtKB-KW"/>
</dbReference>
<dbReference type="Pfam" id="PF02893">
    <property type="entry name" value="GRAM"/>
    <property type="match status" value="1"/>
</dbReference>
<dbReference type="HOGENOM" id="CLU_003538_0_1_1"/>
<sequence length="961" mass="110613">MSFFASLREKAPFLDRISETFTPVLTRDEKFKLEYKLPKGENILDDINADLSFLHPSTRSRNGKSPVSPKAQQMAVVFSGKVYLTPHFILFKDIFDQSSCVLILNISTIKRVERSPSASYSCALLVTLYSGTQILFQFIGLKYRSEQFCELLKAKLRENIPNAKTLPKFLDTCYSEFLIRKNILGLKDTQPPRAGLGQQFKYPGNPVLAREKAKLRLWFEYFRENGRHLSLMKNPTFHKLIRVGVPNRLRGEIWELCSGSIYLRYANPGEYEKLLIDNKGKPSQAVDEIEKDLKRSLPEYSAYQTENGIQRLRNVLTAYSWKNPDVGYCQAMNIVVAGLLIFMSEEQAFWCLNNLCDIYIPGYYSKTMYGTLLDQKVFEAFVDEKLPVLWEYIVKHDIQLSIISLPWFLSLFFTSMPLEYAVRIMDIFFMNGPKSLFQVALAVLKINSDDILQADDDGMFIAIIKNYFQTLDQSAHPDSPDMKYRQITKFQELLVTAFKEFNVITEQMIYQERSRHEKTIFQNIETFVKRTQLRHMPRTFHLTDDNLSNIYDIYYNSIESHKISMGTGSSNMNFDIFVQFLSKICDWCKPCERDSDPAFRKQKSGFLRRLFDDWDTASIGELTLNDVVSGLDKLVTPDLLESINYFFSLYDSDNDGELHREEVLQLSEGLLLLTEPWKSGRYVDLLTKKSIEDDIAENIAKEKIIEETNNGDSADISMEQIELPTGVTVDEEKYRAEQAERYLKAASNFLQRSFEYAQSLDIAEEVDLIDLSDSDDGETNQEDKLQKKKKKYESIKANAALDPTHPKVIDLATFRMIILADETYELFFAKTFRLSIHVDESVQSDNNKNNALRGMFDGILADGRRVAEQVRRRVDSVATRNSMSSVDSQTGGSLQATVNTDKYDDMDDFTSDQQLEHEELLNNPWVDVDDAVDGKEPVRQERAIQALPPQLADHDLIEFEA</sequence>
<evidence type="ECO:0000313" key="5">
    <source>
        <dbReference type="Proteomes" id="UP000001640"/>
    </source>
</evidence>
<name>G0VFB1_NAUCA</name>
<dbReference type="Gene3D" id="1.10.8.270">
    <property type="entry name" value="putative rabgap domain of human tbc1 domain family member 14 like domains"/>
    <property type="match status" value="1"/>
</dbReference>
<dbReference type="InterPro" id="IPR000195">
    <property type="entry name" value="Rab-GAP-TBC_dom"/>
</dbReference>
<dbReference type="SUPFAM" id="SSF47473">
    <property type="entry name" value="EF-hand"/>
    <property type="match status" value="1"/>
</dbReference>
<dbReference type="Gene3D" id="1.10.238.10">
    <property type="entry name" value="EF-hand"/>
    <property type="match status" value="1"/>
</dbReference>
<reference evidence="4 5" key="1">
    <citation type="journal article" date="2011" name="Proc. Natl. Acad. Sci. U.S.A.">
        <title>Evolutionary erosion of yeast sex chromosomes by mating-type switching accidents.</title>
        <authorList>
            <person name="Gordon J.L."/>
            <person name="Armisen D."/>
            <person name="Proux-Wera E."/>
            <person name="Oheigeartaigh S.S."/>
            <person name="Byrne K.P."/>
            <person name="Wolfe K.H."/>
        </authorList>
    </citation>
    <scope>NUCLEOTIDE SEQUENCE [LARGE SCALE GENOMIC DNA]</scope>
    <source>
        <strain evidence="5">ATCC 76901 / BCRC 22586 / CBS 4309 / NBRC 1992 / NRRL Y-12630</strain>
    </source>
</reference>
<dbReference type="AlphaFoldDB" id="G0VFB1"/>
<evidence type="ECO:0000256" key="1">
    <source>
        <dbReference type="ARBA" id="ARBA00022468"/>
    </source>
</evidence>
<dbReference type="Gene3D" id="1.10.10.750">
    <property type="entry name" value="Ypt/Rab-GAP domain of gyp1p, domain 1"/>
    <property type="match status" value="1"/>
</dbReference>
<protein>
    <recommendedName>
        <fullName evidence="6">Rab-GAP TBC domain-containing protein</fullName>
    </recommendedName>
</protein>
<proteinExistence type="predicted"/>
<dbReference type="KEGG" id="ncs:NCAS_0E01060"/>
<organism evidence="4 5">
    <name type="scientific">Naumovozyma castellii</name>
    <name type="common">Yeast</name>
    <name type="synonym">Saccharomyces castellii</name>
    <dbReference type="NCBI Taxonomy" id="27288"/>
    <lineage>
        <taxon>Eukaryota</taxon>
        <taxon>Fungi</taxon>
        <taxon>Dikarya</taxon>
        <taxon>Ascomycota</taxon>
        <taxon>Saccharomycotina</taxon>
        <taxon>Saccharomycetes</taxon>
        <taxon>Saccharomycetales</taxon>
        <taxon>Saccharomycetaceae</taxon>
        <taxon>Naumovozyma</taxon>
    </lineage>
</organism>
<dbReference type="PANTHER" id="PTHR47219:SF20">
    <property type="entry name" value="TBC1 DOMAIN FAMILY MEMBER 2B"/>
    <property type="match status" value="1"/>
</dbReference>
<dbReference type="GO" id="GO:0005737">
    <property type="term" value="C:cytoplasm"/>
    <property type="evidence" value="ECO:0007669"/>
    <property type="project" value="EnsemblFungi"/>
</dbReference>
<dbReference type="GO" id="GO:0043332">
    <property type="term" value="C:mating projection tip"/>
    <property type="evidence" value="ECO:0007669"/>
    <property type="project" value="EnsemblFungi"/>
</dbReference>
<keyword evidence="1" id="KW-0343">GTPase activation</keyword>
<dbReference type="RefSeq" id="XP_003676537.1">
    <property type="nucleotide sequence ID" value="XM_003676489.1"/>
</dbReference>
<dbReference type="STRING" id="1064592.G0VFB1"/>
<gene>
    <name evidence="4" type="primary">NCAS0E01060</name>
    <name evidence="4" type="ordered locus">NCAS_0E01060</name>
</gene>
<dbReference type="OrthoDB" id="17687at2759"/>
<dbReference type="FunCoup" id="G0VFB1">
    <property type="interactions" value="24"/>
</dbReference>
<dbReference type="InterPro" id="IPR004182">
    <property type="entry name" value="GRAM"/>
</dbReference>
<dbReference type="Pfam" id="PF00566">
    <property type="entry name" value="RabGAP-TBC"/>
    <property type="match status" value="1"/>
</dbReference>
<dbReference type="Gene3D" id="1.10.472.80">
    <property type="entry name" value="Ypt/Rab-GAP domain of gyp1p, domain 3"/>
    <property type="match status" value="1"/>
</dbReference>
<dbReference type="InterPro" id="IPR050302">
    <property type="entry name" value="Rab_GAP_TBC_domain"/>
</dbReference>
<dbReference type="OMA" id="IYMSETQ"/>
<keyword evidence="5" id="KW-1185">Reference proteome</keyword>
<evidence type="ECO:0008006" key="6">
    <source>
        <dbReference type="Google" id="ProtNLM"/>
    </source>
</evidence>
<dbReference type="PROSITE" id="PS50086">
    <property type="entry name" value="TBC_RABGAP"/>
    <property type="match status" value="1"/>
</dbReference>
<dbReference type="SMART" id="SM00164">
    <property type="entry name" value="TBC"/>
    <property type="match status" value="1"/>
</dbReference>
<evidence type="ECO:0000259" key="2">
    <source>
        <dbReference type="PROSITE" id="PS50086"/>
    </source>
</evidence>
<feature type="domain" description="EF-hand" evidence="3">
    <location>
        <begin position="638"/>
        <end position="673"/>
    </location>
</feature>
<feature type="domain" description="Rab-GAP TBC" evidence="2">
    <location>
        <begin position="244"/>
        <end position="432"/>
    </location>
</feature>
<dbReference type="InterPro" id="IPR011992">
    <property type="entry name" value="EF-hand-dom_pair"/>
</dbReference>
<dbReference type="InParanoid" id="G0VFB1"/>
<dbReference type="SMART" id="SM00568">
    <property type="entry name" value="GRAM"/>
    <property type="match status" value="1"/>
</dbReference>